<dbReference type="Proteomes" id="UP000604473">
    <property type="component" value="Unassembled WGS sequence"/>
</dbReference>
<keyword evidence="2" id="KW-1185">Reference proteome</keyword>
<organism evidence="1 2">
    <name type="scientific">Rhodovulum sulfidophilum</name>
    <name type="common">Rhodobacter sulfidophilus</name>
    <dbReference type="NCBI Taxonomy" id="35806"/>
    <lineage>
        <taxon>Bacteria</taxon>
        <taxon>Pseudomonadati</taxon>
        <taxon>Pseudomonadota</taxon>
        <taxon>Alphaproteobacteria</taxon>
        <taxon>Rhodobacterales</taxon>
        <taxon>Paracoccaceae</taxon>
        <taxon>Rhodovulum</taxon>
    </lineage>
</organism>
<evidence type="ECO:0000313" key="1">
    <source>
        <dbReference type="EMBL" id="MBL3611192.1"/>
    </source>
</evidence>
<proteinExistence type="predicted"/>
<name>A0ABS1RYL1_RHOSU</name>
<evidence type="ECO:0000313" key="2">
    <source>
        <dbReference type="Proteomes" id="UP000604473"/>
    </source>
</evidence>
<sequence length="266" mass="28991">MTVTPTEIPGPFPLSGKRFSQTAAEIGEILEDALRGRNNLSDLKDRDLAEMLNLFGNNNMQYDTVAYVADIEADLPGRGSGFVFCDTKTSNTPVARNWHVGFWVRRYRDARGFLIIQTENTGEVWLRSYNSAVYGWGNYVCINRHLSDTLARDDGSTEPGLLSGAVLGAWRDAVCLGHGQRWTDVKADRAAGVTYQNSSKRPILVSIGVGGGTGAGFVYVSADNETFVRTSVIAASGAPSCASFIVPPGHYYHITNWSGTIWSELV</sequence>
<dbReference type="RefSeq" id="WP_202250690.1">
    <property type="nucleotide sequence ID" value="NZ_JAESJJ010000052.1"/>
</dbReference>
<comment type="caution">
    <text evidence="1">The sequence shown here is derived from an EMBL/GenBank/DDBJ whole genome shotgun (WGS) entry which is preliminary data.</text>
</comment>
<accession>A0ABS1RYL1</accession>
<dbReference type="EMBL" id="JAESJJ010000052">
    <property type="protein sequence ID" value="MBL3611192.1"/>
    <property type="molecule type" value="Genomic_DNA"/>
</dbReference>
<protein>
    <submittedName>
        <fullName evidence="1">Uncharacterized protein</fullName>
    </submittedName>
</protein>
<gene>
    <name evidence="1" type="ORF">JMM60_20945</name>
</gene>
<reference evidence="1 2" key="1">
    <citation type="submission" date="2021-01" db="EMBL/GenBank/DDBJ databases">
        <title>Draft genomes of Rhodovulum sulfidophilum.</title>
        <authorList>
            <person name="Guzman M.S."/>
        </authorList>
    </citation>
    <scope>NUCLEOTIDE SEQUENCE [LARGE SCALE GENOMIC DNA]</scope>
    <source>
        <strain evidence="1 2">AB35</strain>
    </source>
</reference>